<organism evidence="1 2">
    <name type="scientific">Streptomyces variegatus</name>
    <dbReference type="NCBI Taxonomy" id="284040"/>
    <lineage>
        <taxon>Bacteria</taxon>
        <taxon>Bacillati</taxon>
        <taxon>Actinomycetota</taxon>
        <taxon>Actinomycetes</taxon>
        <taxon>Kitasatosporales</taxon>
        <taxon>Streptomycetaceae</taxon>
        <taxon>Streptomyces</taxon>
    </lineage>
</organism>
<dbReference type="PATRIC" id="fig|284040.3.peg.7856"/>
<comment type="caution">
    <text evidence="1">The sequence shown here is derived from an EMBL/GenBank/DDBJ whole genome shotgun (WGS) entry which is preliminary data.</text>
</comment>
<dbReference type="STRING" id="284040.UK15_38400"/>
<evidence type="ECO:0000313" key="1">
    <source>
        <dbReference type="EMBL" id="KJK33862.1"/>
    </source>
</evidence>
<protein>
    <submittedName>
        <fullName evidence="1">Uncharacterized protein</fullName>
    </submittedName>
</protein>
<dbReference type="Proteomes" id="UP000034786">
    <property type="component" value="Unassembled WGS sequence"/>
</dbReference>
<dbReference type="EMBL" id="JYJH01000076">
    <property type="protein sequence ID" value="KJK33862.1"/>
    <property type="molecule type" value="Genomic_DNA"/>
</dbReference>
<reference evidence="2" key="1">
    <citation type="submission" date="2015-02" db="EMBL/GenBank/DDBJ databases">
        <authorList>
            <person name="Ju K.-S."/>
            <person name="Doroghazi J.R."/>
            <person name="Metcalf W."/>
        </authorList>
    </citation>
    <scope>NUCLEOTIDE SEQUENCE [LARGE SCALE GENOMIC DNA]</scope>
    <source>
        <strain evidence="2">NRRL B-16380</strain>
    </source>
</reference>
<keyword evidence="2" id="KW-1185">Reference proteome</keyword>
<sequence>MASIDFTPDGDMDIPAGAERAWREGLIVLATLSATDLRYGWFAYQIDFKVGGHAFLSATREPLVDIMFTLAYTLQELRAGGSAEIDFTENSYVIHLELAGDRVRFTSSHRAPAVPPECPFDDYAAAVRAFVASGIACLVENRPALAENPVLDELRALVSNPPGGGTGNQE</sequence>
<dbReference type="AlphaFoldDB" id="A0A0M2GFA6"/>
<name>A0A0M2GFA6_9ACTN</name>
<proteinExistence type="predicted"/>
<gene>
    <name evidence="1" type="ORF">UK15_38400</name>
</gene>
<evidence type="ECO:0000313" key="2">
    <source>
        <dbReference type="Proteomes" id="UP000034786"/>
    </source>
</evidence>
<accession>A0A0M2GFA6</accession>